<name>A0A8D5ZKK3_9CREN</name>
<accession>A0A8D5ZKK3</accession>
<dbReference type="KEGG" id="csty:KN1_27720"/>
<sequence>MESFSREDKMLFKVLGVNPNKVSYKRISAKLITDFEKFFSMIIPKDVEEIILLLSPQINGEEIVKSLNKKYPQASIFAILIDSLKDDEILLITR</sequence>
<proteinExistence type="predicted"/>
<organism evidence="1 2">
    <name type="scientific">Stygiolobus caldivivus</name>
    <dbReference type="NCBI Taxonomy" id="2824673"/>
    <lineage>
        <taxon>Archaea</taxon>
        <taxon>Thermoproteota</taxon>
        <taxon>Thermoprotei</taxon>
        <taxon>Sulfolobales</taxon>
        <taxon>Sulfolobaceae</taxon>
        <taxon>Stygiolobus</taxon>
    </lineage>
</organism>
<keyword evidence="2" id="KW-1185">Reference proteome</keyword>
<dbReference type="GeneID" id="66164493"/>
<dbReference type="EMBL" id="AP024597">
    <property type="protein sequence ID" value="BCU71475.1"/>
    <property type="molecule type" value="Genomic_DNA"/>
</dbReference>
<gene>
    <name evidence="1" type="ORF">KN1_27720</name>
</gene>
<reference evidence="1 2" key="1">
    <citation type="submission" date="2021-04" db="EMBL/GenBank/DDBJ databases">
        <title>Complete genome sequence of Stygiolobus sp. KN-1.</title>
        <authorList>
            <person name="Nakamura K."/>
            <person name="Sakai H."/>
            <person name="Kurosawa N."/>
        </authorList>
    </citation>
    <scope>NUCLEOTIDE SEQUENCE [LARGE SCALE GENOMIC DNA]</scope>
    <source>
        <strain evidence="1 2">KN-1</strain>
    </source>
</reference>
<dbReference type="Proteomes" id="UP000825123">
    <property type="component" value="Chromosome"/>
</dbReference>
<protein>
    <recommendedName>
        <fullName evidence="3">DUF4898 domain-containing protein</fullName>
    </recommendedName>
</protein>
<evidence type="ECO:0000313" key="1">
    <source>
        <dbReference type="EMBL" id="BCU71475.1"/>
    </source>
</evidence>
<dbReference type="RefSeq" id="WP_221288233.1">
    <property type="nucleotide sequence ID" value="NZ_AP024597.1"/>
</dbReference>
<dbReference type="InterPro" id="IPR032603">
    <property type="entry name" value="DUF4898"/>
</dbReference>
<evidence type="ECO:0000313" key="2">
    <source>
        <dbReference type="Proteomes" id="UP000825123"/>
    </source>
</evidence>
<evidence type="ECO:0008006" key="3">
    <source>
        <dbReference type="Google" id="ProtNLM"/>
    </source>
</evidence>
<dbReference type="Pfam" id="PF16239">
    <property type="entry name" value="DUF4898"/>
    <property type="match status" value="1"/>
</dbReference>
<dbReference type="AlphaFoldDB" id="A0A8D5ZKK3"/>